<keyword evidence="1" id="KW-0175">Coiled coil</keyword>
<sequence>MLPSPSKRRKSNSSIPIPVGASNTTRRDGRGRTSPSRSPSRQSFQAPTRSSLARYHPDVLSKVIERSASEKAQRSSGQEFSSFGEHIDSSPQISGSIPLRPHAGASHTEPEEDDGLPRLNSTISRPGSRRRSFGEQPFPGEISRVKAPDTLGENRGSASNSSTGSHDAGQGLSLSPPEADPPPRGTITHFNGSPSQRSNMKRKQQLKKEGLYPIFKNKNTKATDPKRSAAESRPGIGIESDKDLPKEIWEKKKVRDSLREQLKRLKEEVELLEEETGQLEITEHESLDESSLRRLIGLLLSKNPSCAPPPPKPPAPPPLSSMLSYLLPFTAQQSIPLSEPEPPPSPLPENPYAMKQPENSIPYLTVFAPLTLKTETVTSTVRSPSRALGVSSDIVQTYHFTLQPPGSFPASLYQVPLTLKTDPGKQSVLSIAISKTASKLPGPLEGWIASRLSNSLLDHDVSGLCWGICRYWEAAISRSKFWVKLQALSEKLKENPGYLEQAKKAYRKQGEADISRSATPDMDGHQYAIKDLIQHFERTSYCFSTSTGPNKLELLVSCPLTLDLWTSEPQLEPSICISGSSLKSTAASKIEKEAKRVFQGMIKRANNGDVDVDIGSLVKAVEAVIVILFGLV</sequence>
<dbReference type="EMBL" id="KK207795">
    <property type="protein sequence ID" value="EZF54143.1"/>
    <property type="molecule type" value="Genomic_DNA"/>
</dbReference>
<evidence type="ECO:0000256" key="1">
    <source>
        <dbReference type="SAM" id="Coils"/>
    </source>
</evidence>
<feature type="compositionally biased region" description="Low complexity" evidence="2">
    <location>
        <begin position="32"/>
        <end position="43"/>
    </location>
</feature>
<dbReference type="HOGENOM" id="CLU_029857_0_0_1"/>
<evidence type="ECO:0000256" key="2">
    <source>
        <dbReference type="SAM" id="MobiDB-lite"/>
    </source>
</evidence>
<feature type="region of interest" description="Disordered" evidence="2">
    <location>
        <begin position="1"/>
        <end position="246"/>
    </location>
</feature>
<feature type="compositionally biased region" description="Polar residues" evidence="2">
    <location>
        <begin position="188"/>
        <end position="198"/>
    </location>
</feature>
<protein>
    <submittedName>
        <fullName evidence="3">Uncharacterized protein</fullName>
    </submittedName>
</protein>
<dbReference type="AlphaFoldDB" id="A0A022W7X1"/>
<gene>
    <name evidence="3" type="ORF">H103_03079</name>
</gene>
<organism evidence="3">
    <name type="scientific">Trichophyton rubrum CBS 288.86</name>
    <dbReference type="NCBI Taxonomy" id="1215330"/>
    <lineage>
        <taxon>Eukaryota</taxon>
        <taxon>Fungi</taxon>
        <taxon>Dikarya</taxon>
        <taxon>Ascomycota</taxon>
        <taxon>Pezizomycotina</taxon>
        <taxon>Eurotiomycetes</taxon>
        <taxon>Eurotiomycetidae</taxon>
        <taxon>Onygenales</taxon>
        <taxon>Arthrodermataceae</taxon>
        <taxon>Trichophyton</taxon>
    </lineage>
</organism>
<feature type="compositionally biased region" description="Basic and acidic residues" evidence="2">
    <location>
        <begin position="55"/>
        <end position="73"/>
    </location>
</feature>
<reference evidence="3" key="1">
    <citation type="submission" date="2014-02" db="EMBL/GenBank/DDBJ databases">
        <title>The Genome Sequence of Trichophyton rubrum (morphotype fischeri) CBS 288.86.</title>
        <authorList>
            <consortium name="The Broad Institute Genomics Platform"/>
            <person name="Cuomo C.A."/>
            <person name="White T.C."/>
            <person name="Graser Y."/>
            <person name="Martinez-Rossi N."/>
            <person name="Heitman J."/>
            <person name="Young S.K."/>
            <person name="Zeng Q."/>
            <person name="Gargeya S."/>
            <person name="Abouelleil A."/>
            <person name="Alvarado L."/>
            <person name="Chapman S.B."/>
            <person name="Gainer-Dewar J."/>
            <person name="Goldberg J."/>
            <person name="Griggs A."/>
            <person name="Gujja S."/>
            <person name="Hansen M."/>
            <person name="Howarth C."/>
            <person name="Imamovic A."/>
            <person name="Larimer J."/>
            <person name="Martinez D."/>
            <person name="Murphy C."/>
            <person name="Pearson M.D."/>
            <person name="Persinoti G."/>
            <person name="Poon T."/>
            <person name="Priest M."/>
            <person name="Roberts A.D."/>
            <person name="Saif S."/>
            <person name="Shea T.D."/>
            <person name="Sykes S.N."/>
            <person name="Wortman J."/>
            <person name="Nusbaum C."/>
            <person name="Birren B."/>
        </authorList>
    </citation>
    <scope>NUCLEOTIDE SEQUENCE [LARGE SCALE GENOMIC DNA]</scope>
    <source>
        <strain evidence="3">CBS 288.86</strain>
    </source>
</reference>
<feature type="compositionally biased region" description="Basic residues" evidence="2">
    <location>
        <begin position="1"/>
        <end position="11"/>
    </location>
</feature>
<dbReference type="OrthoDB" id="4160836at2759"/>
<proteinExistence type="predicted"/>
<feature type="compositionally biased region" description="Basic and acidic residues" evidence="2">
    <location>
        <begin position="221"/>
        <end position="230"/>
    </location>
</feature>
<name>A0A022W7X1_TRIRU</name>
<feature type="coiled-coil region" evidence="1">
    <location>
        <begin position="248"/>
        <end position="285"/>
    </location>
</feature>
<dbReference type="Proteomes" id="UP000023758">
    <property type="component" value="Unassembled WGS sequence"/>
</dbReference>
<feature type="compositionally biased region" description="Polar residues" evidence="2">
    <location>
        <begin position="156"/>
        <end position="165"/>
    </location>
</feature>
<accession>A0A022W7X1</accession>
<evidence type="ECO:0000313" key="3">
    <source>
        <dbReference type="EMBL" id="EZF54143.1"/>
    </source>
</evidence>